<evidence type="ECO:0000256" key="3">
    <source>
        <dbReference type="ARBA" id="ARBA00022777"/>
    </source>
</evidence>
<dbReference type="Pfam" id="PF01467">
    <property type="entry name" value="CTP_transf_like"/>
    <property type="match status" value="1"/>
</dbReference>
<organism evidence="8">
    <name type="scientific">uncultured marine group II/III euryarchaeote AD1000_33_C07</name>
    <dbReference type="NCBI Taxonomy" id="1457756"/>
    <lineage>
        <taxon>Archaea</taxon>
        <taxon>Methanobacteriati</taxon>
        <taxon>Methanobacteriota</taxon>
        <taxon>environmental samples</taxon>
    </lineage>
</organism>
<dbReference type="EMBL" id="KF900390">
    <property type="protein sequence ID" value="AIE93289.1"/>
    <property type="molecule type" value="Genomic_DNA"/>
</dbReference>
<dbReference type="SUPFAM" id="SSF52374">
    <property type="entry name" value="Nucleotidylyl transferase"/>
    <property type="match status" value="1"/>
</dbReference>
<protein>
    <recommendedName>
        <fullName evidence="6">GTP-dependent dephospho-CoA kinase</fullName>
        <ecNumber evidence="6">2.7.1.237</ecNumber>
    </recommendedName>
    <alternativeName>
        <fullName evidence="6">Dephospho-coenzyme A kinase</fullName>
        <shortName evidence="6">DPCK</shortName>
    </alternativeName>
</protein>
<sequence>MGQEPELRCEGLRYAPGHTLQLFTRRGGNLMHDVGLIGGTFDRFHAGHLALMATGLSECSSIEAWITADSMAQSKDTRVNPWKVRVMEIKEALGEDAGRVDFHVLEDSHGPAPSHPDATAIVCTDETRAECEEINRLRGEGGLPPLHIIVSDHSLAWDGEPISSSRIRAGEIDREGYPWIPRAIREGKVVMTPQVEAELKEPFGRLFLGPEDEPSVSMSHVLAHIESGSGPVIAVGDVTVRTLQDLGRPADIALIDGLTKRQPWEGADGIDASLYDRNLSCSSPAGCLTPPLLEACEEAIESWKDSGHTSLIDIDGEEDLAPLVLHPLAPLDAVVLYGQPGKGVVVRWCGEDAKQRCRRLLGEFAPA</sequence>
<dbReference type="EC" id="2.7.1.237" evidence="6"/>
<dbReference type="InterPro" id="IPR007164">
    <property type="entry name" value="GTP-dep_dephospho-CoA_kin"/>
</dbReference>
<comment type="pathway">
    <text evidence="6">Cofactor biosynthesis; coenzyme A biosynthesis.</text>
</comment>
<comment type="caution">
    <text evidence="6">Lacks conserved residue(s) required for the propagation of feature annotation.</text>
</comment>
<comment type="catalytic activity">
    <reaction evidence="6">
        <text>3'-dephospho-CoA + GTP = GDP + CoA + H(+)</text>
        <dbReference type="Rhea" id="RHEA:61156"/>
        <dbReference type="ChEBI" id="CHEBI:15378"/>
        <dbReference type="ChEBI" id="CHEBI:37565"/>
        <dbReference type="ChEBI" id="CHEBI:57287"/>
        <dbReference type="ChEBI" id="CHEBI:57328"/>
        <dbReference type="ChEBI" id="CHEBI:58189"/>
        <dbReference type="EC" id="2.7.1.237"/>
    </reaction>
</comment>
<dbReference type="Gene3D" id="3.40.50.620">
    <property type="entry name" value="HUPs"/>
    <property type="match status" value="1"/>
</dbReference>
<dbReference type="GO" id="GO:0016779">
    <property type="term" value="F:nucleotidyltransferase activity"/>
    <property type="evidence" value="ECO:0007669"/>
    <property type="project" value="UniProtKB-KW"/>
</dbReference>
<dbReference type="GO" id="GO:0015937">
    <property type="term" value="P:coenzyme A biosynthetic process"/>
    <property type="evidence" value="ECO:0007669"/>
    <property type="project" value="UniProtKB-UniRule"/>
</dbReference>
<evidence type="ECO:0000256" key="2">
    <source>
        <dbReference type="ARBA" id="ARBA00022741"/>
    </source>
</evidence>
<dbReference type="Pfam" id="PF04019">
    <property type="entry name" value="DUF359"/>
    <property type="match status" value="1"/>
</dbReference>
<reference evidence="8" key="1">
    <citation type="journal article" date="2014" name="Genome Biol. Evol.">
        <title>Pangenome evidence for extensive interdomain horizontal transfer affecting lineage core and shell genes in uncultured planktonic thaumarchaeota and euryarchaeota.</title>
        <authorList>
            <person name="Deschamps P."/>
            <person name="Zivanovic Y."/>
            <person name="Moreira D."/>
            <person name="Rodriguez-Valera F."/>
            <person name="Lopez-Garcia P."/>
        </authorList>
    </citation>
    <scope>NUCLEOTIDE SEQUENCE</scope>
</reference>
<dbReference type="UniPathway" id="UPA00241"/>
<dbReference type="HAMAP" id="MF_00590">
    <property type="entry name" value="Dephospho_CoA_kinase_GTP_dep"/>
    <property type="match status" value="1"/>
</dbReference>
<dbReference type="InterPro" id="IPR004821">
    <property type="entry name" value="Cyt_trans-like"/>
</dbReference>
<evidence type="ECO:0000256" key="1">
    <source>
        <dbReference type="ARBA" id="ARBA00022679"/>
    </source>
</evidence>
<feature type="binding site" evidence="6">
    <location>
        <position position="318"/>
    </location>
    <ligand>
        <name>GTP</name>
        <dbReference type="ChEBI" id="CHEBI:37565"/>
    </ligand>
</feature>
<keyword evidence="8" id="KW-0548">Nucleotidyltransferase</keyword>
<comment type="function">
    <text evidence="6">Catalyzes the GTP-dependent phosphorylation of the 3'-hydroxyl group of dephosphocoenzyme A to form coenzyme A (CoA).</text>
</comment>
<evidence type="ECO:0000256" key="5">
    <source>
        <dbReference type="ARBA" id="ARBA00023134"/>
    </source>
</evidence>
<proteinExistence type="inferred from homology"/>
<dbReference type="GO" id="GO:0016301">
    <property type="term" value="F:kinase activity"/>
    <property type="evidence" value="ECO:0007669"/>
    <property type="project" value="UniProtKB-UniRule"/>
</dbReference>
<keyword evidence="3 6" id="KW-0418">Kinase</keyword>
<feature type="domain" description="Cytidyltransferase-like" evidence="7">
    <location>
        <begin position="36"/>
        <end position="169"/>
    </location>
</feature>
<keyword evidence="1 6" id="KW-0808">Transferase</keyword>
<dbReference type="GO" id="GO:0005525">
    <property type="term" value="F:GTP binding"/>
    <property type="evidence" value="ECO:0007669"/>
    <property type="project" value="UniProtKB-UniRule"/>
</dbReference>
<dbReference type="AlphaFoldDB" id="A0A075FPM9"/>
<name>A0A075FPM9_9EURY</name>
<evidence type="ECO:0000256" key="4">
    <source>
        <dbReference type="ARBA" id="ARBA00022993"/>
    </source>
</evidence>
<dbReference type="PANTHER" id="PTHR40732:SF1">
    <property type="entry name" value="GTP-DEPENDENT DEPHOSPHO-COA KINASE"/>
    <property type="match status" value="1"/>
</dbReference>
<comment type="similarity">
    <text evidence="6">Belongs to the GTP-dependent DPCK family.</text>
</comment>
<keyword evidence="2 6" id="KW-0547">Nucleotide-binding</keyword>
<feature type="binding site" evidence="6">
    <location>
        <position position="238"/>
    </location>
    <ligand>
        <name>GTP</name>
        <dbReference type="ChEBI" id="CHEBI:37565"/>
    </ligand>
</feature>
<dbReference type="InterPro" id="IPR014729">
    <property type="entry name" value="Rossmann-like_a/b/a_fold"/>
</dbReference>
<dbReference type="NCBIfam" id="NF001985">
    <property type="entry name" value="PRK00777.1"/>
    <property type="match status" value="1"/>
</dbReference>
<evidence type="ECO:0000313" key="8">
    <source>
        <dbReference type="EMBL" id="AIE93289.1"/>
    </source>
</evidence>
<evidence type="ECO:0000259" key="7">
    <source>
        <dbReference type="Pfam" id="PF01467"/>
    </source>
</evidence>
<feature type="binding site" evidence="6">
    <location>
        <position position="256"/>
    </location>
    <ligand>
        <name>GTP</name>
        <dbReference type="ChEBI" id="CHEBI:37565"/>
    </ligand>
</feature>
<evidence type="ECO:0000256" key="6">
    <source>
        <dbReference type="HAMAP-Rule" id="MF_00590"/>
    </source>
</evidence>
<feature type="binding site" evidence="6">
    <location>
        <position position="237"/>
    </location>
    <ligand>
        <name>GTP</name>
        <dbReference type="ChEBI" id="CHEBI:37565"/>
    </ligand>
</feature>
<keyword evidence="4 6" id="KW-0173">Coenzyme A biosynthesis</keyword>
<accession>A0A075FPM9</accession>
<dbReference type="PANTHER" id="PTHR40732">
    <property type="entry name" value="UPF0218 PROTEIN TK1697"/>
    <property type="match status" value="1"/>
</dbReference>
<keyword evidence="5 6" id="KW-0342">GTP-binding</keyword>